<accession>K0TKL4</accession>
<sequence length="301" mass="32142">MVSRRDLRRRADGGRPRVPDGRRHLPPRFDRGHRAPGGAMSAGLFPIPVAAGSVARRTGAGTRPTTDPSVRPSGRGGRTGPPPSPGASPGLPRIPLSPFSGIFLRSGPSRRIFPSGSAEKPPRLDLASASGWTIPDSPPPSQARGAFRRRATTRTTAGWDPAKPRVTRDCVFGPRAAVRRGETSRKTLPGLSRNPPCVSGLGDRAGSFFLPGRKRFVRMYARTYDVRARRFPSCARRVSVGRRRSSRSGREGALSFGGNGDAAGDGSSVAGQPETPWTFLSSSPRPPFSTYDRLVSSADLT</sequence>
<protein>
    <submittedName>
        <fullName evidence="2">Uncharacterized protein</fullName>
    </submittedName>
</protein>
<name>K0TKL4_THAOC</name>
<dbReference type="EMBL" id="AGNL01007530">
    <property type="protein sequence ID" value="EJK71187.1"/>
    <property type="molecule type" value="Genomic_DNA"/>
</dbReference>
<proteinExistence type="predicted"/>
<gene>
    <name evidence="2" type="ORF">THAOC_07399</name>
</gene>
<feature type="region of interest" description="Disordered" evidence="1">
    <location>
        <begin position="238"/>
        <end position="301"/>
    </location>
</feature>
<organism evidence="2 3">
    <name type="scientific">Thalassiosira oceanica</name>
    <name type="common">Marine diatom</name>
    <dbReference type="NCBI Taxonomy" id="159749"/>
    <lineage>
        <taxon>Eukaryota</taxon>
        <taxon>Sar</taxon>
        <taxon>Stramenopiles</taxon>
        <taxon>Ochrophyta</taxon>
        <taxon>Bacillariophyta</taxon>
        <taxon>Coscinodiscophyceae</taxon>
        <taxon>Thalassiosirophycidae</taxon>
        <taxon>Thalassiosirales</taxon>
        <taxon>Thalassiosiraceae</taxon>
        <taxon>Thalassiosira</taxon>
    </lineage>
</organism>
<evidence type="ECO:0000256" key="1">
    <source>
        <dbReference type="SAM" id="MobiDB-lite"/>
    </source>
</evidence>
<dbReference type="AlphaFoldDB" id="K0TKL4"/>
<reference evidence="2 3" key="1">
    <citation type="journal article" date="2012" name="Genome Biol.">
        <title>Genome and low-iron response of an oceanic diatom adapted to chronic iron limitation.</title>
        <authorList>
            <person name="Lommer M."/>
            <person name="Specht M."/>
            <person name="Roy A.S."/>
            <person name="Kraemer L."/>
            <person name="Andreson R."/>
            <person name="Gutowska M.A."/>
            <person name="Wolf J."/>
            <person name="Bergner S.V."/>
            <person name="Schilhabel M.B."/>
            <person name="Klostermeier U.C."/>
            <person name="Beiko R.G."/>
            <person name="Rosenstiel P."/>
            <person name="Hippler M."/>
            <person name="Laroche J."/>
        </authorList>
    </citation>
    <scope>NUCLEOTIDE SEQUENCE [LARGE SCALE GENOMIC DNA]</scope>
    <source>
        <strain evidence="2 3">CCMP1005</strain>
    </source>
</reference>
<keyword evidence="3" id="KW-1185">Reference proteome</keyword>
<comment type="caution">
    <text evidence="2">The sequence shown here is derived from an EMBL/GenBank/DDBJ whole genome shotgun (WGS) entry which is preliminary data.</text>
</comment>
<evidence type="ECO:0000313" key="2">
    <source>
        <dbReference type="EMBL" id="EJK71187.1"/>
    </source>
</evidence>
<feature type="compositionally biased region" description="Basic and acidic residues" evidence="1">
    <location>
        <begin position="9"/>
        <end position="33"/>
    </location>
</feature>
<dbReference type="Proteomes" id="UP000266841">
    <property type="component" value="Unassembled WGS sequence"/>
</dbReference>
<feature type="region of interest" description="Disordered" evidence="1">
    <location>
        <begin position="1"/>
        <end position="144"/>
    </location>
</feature>
<feature type="compositionally biased region" description="Low complexity" evidence="1">
    <location>
        <begin position="55"/>
        <end position="73"/>
    </location>
</feature>
<evidence type="ECO:0000313" key="3">
    <source>
        <dbReference type="Proteomes" id="UP000266841"/>
    </source>
</evidence>